<evidence type="ECO:0000256" key="1">
    <source>
        <dbReference type="ARBA" id="ARBA00023604"/>
    </source>
</evidence>
<accession>A0ABR3PEE7</accession>
<dbReference type="NCBIfam" id="NF041278">
    <property type="entry name" value="CmcJ_NvfI_EfuI"/>
    <property type="match status" value="1"/>
</dbReference>
<dbReference type="RefSeq" id="XP_069200603.1">
    <property type="nucleotide sequence ID" value="XM_069347436.1"/>
</dbReference>
<evidence type="ECO:0000313" key="3">
    <source>
        <dbReference type="EMBL" id="KAL1304328.1"/>
    </source>
</evidence>
<feature type="region of interest" description="Disordered" evidence="2">
    <location>
        <begin position="154"/>
        <end position="178"/>
    </location>
</feature>
<dbReference type="EMBL" id="JBFMKM010000009">
    <property type="protein sequence ID" value="KAL1304328.1"/>
    <property type="molecule type" value="Genomic_DNA"/>
</dbReference>
<sequence length="344" mass="39021">MIKSSIRPLQSIRTTDIKPCFLLNRTQAFHTSHARRAAPNMTTATFKYMDPASYDPKATAPFEKPWSKVDGPGLSFRLADYQRDVEDIRGQESNFSPDKSGFGVYNYPAKEKDFRDDRLVREGYYAEVEDVLRQKLGPKVKKVVIFDHTIRRREKASPRQPVQQVHVDQTPGAAETRVRRHVPAGEAEALLAGRYQIINVWRPIQNPASDFPLALVDARTTGPADFIKVDLLYPKRQDSPNDDGDDRGRETLPDPNSMTSTQGYEVKGETFGVAPSDKHRFYYVKDMTPDEVMFIKCFDSRSHWYGHEGVAHGSPHTAFVDPQTPADAPGRQSIEVRSLVFYDD</sequence>
<dbReference type="Proteomes" id="UP001562354">
    <property type="component" value="Unassembled WGS sequence"/>
</dbReference>
<evidence type="ECO:0000256" key="2">
    <source>
        <dbReference type="SAM" id="MobiDB-lite"/>
    </source>
</evidence>
<proteinExistence type="inferred from homology"/>
<dbReference type="GeneID" id="95974433"/>
<dbReference type="PANTHER" id="PTHR34598:SF4">
    <property type="entry name" value="7ALPHA-CEPHEM-METHOXYLASE P8 CHAIN RELATED PROTEIN"/>
    <property type="match status" value="1"/>
</dbReference>
<comment type="similarity">
    <text evidence="1">Belongs to the asaB hydroxylase/desaturase family.</text>
</comment>
<feature type="compositionally biased region" description="Polar residues" evidence="2">
    <location>
        <begin position="254"/>
        <end position="263"/>
    </location>
</feature>
<organism evidence="3 4">
    <name type="scientific">Neodothiora populina</name>
    <dbReference type="NCBI Taxonomy" id="2781224"/>
    <lineage>
        <taxon>Eukaryota</taxon>
        <taxon>Fungi</taxon>
        <taxon>Dikarya</taxon>
        <taxon>Ascomycota</taxon>
        <taxon>Pezizomycotina</taxon>
        <taxon>Dothideomycetes</taxon>
        <taxon>Dothideomycetidae</taxon>
        <taxon>Dothideales</taxon>
        <taxon>Dothioraceae</taxon>
        <taxon>Neodothiora</taxon>
    </lineage>
</organism>
<dbReference type="InterPro" id="IPR044053">
    <property type="entry name" value="AsaB-like"/>
</dbReference>
<evidence type="ECO:0000313" key="4">
    <source>
        <dbReference type="Proteomes" id="UP001562354"/>
    </source>
</evidence>
<gene>
    <name evidence="3" type="ORF">AAFC00_000730</name>
</gene>
<feature type="region of interest" description="Disordered" evidence="2">
    <location>
        <begin position="231"/>
        <end position="264"/>
    </location>
</feature>
<dbReference type="PANTHER" id="PTHR34598">
    <property type="entry name" value="BLL6449 PROTEIN"/>
    <property type="match status" value="1"/>
</dbReference>
<protein>
    <recommendedName>
        <fullName evidence="5">7alpha-cephem-methoxylase P8 chain</fullName>
    </recommendedName>
</protein>
<keyword evidence="4" id="KW-1185">Reference proteome</keyword>
<comment type="caution">
    <text evidence="3">The sequence shown here is derived from an EMBL/GenBank/DDBJ whole genome shotgun (WGS) entry which is preliminary data.</text>
</comment>
<evidence type="ECO:0008006" key="5">
    <source>
        <dbReference type="Google" id="ProtNLM"/>
    </source>
</evidence>
<reference evidence="3 4" key="1">
    <citation type="submission" date="2024-07" db="EMBL/GenBank/DDBJ databases">
        <title>Draft sequence of the Neodothiora populina.</title>
        <authorList>
            <person name="Drown D.D."/>
            <person name="Schuette U.S."/>
            <person name="Buechlein A.B."/>
            <person name="Rusch D.R."/>
            <person name="Winton L.W."/>
            <person name="Adams G.A."/>
        </authorList>
    </citation>
    <scope>NUCLEOTIDE SEQUENCE [LARGE SCALE GENOMIC DNA]</scope>
    <source>
        <strain evidence="3 4">CPC 39397</strain>
    </source>
</reference>
<name>A0ABR3PEE7_9PEZI</name>